<sequence>MWEKIPRIRGNSGTTATGPSPKTGEGRRPLRLHHCGPLELPQPGDISLGSGRRSRKSLYAYLKEGTARPEDSEL</sequence>
<accession>A0A6H5H8L5</accession>
<dbReference type="Proteomes" id="UP000479000">
    <property type="component" value="Unassembled WGS sequence"/>
</dbReference>
<evidence type="ECO:0000313" key="3">
    <source>
        <dbReference type="Proteomes" id="UP000479000"/>
    </source>
</evidence>
<protein>
    <submittedName>
        <fullName evidence="2">Uncharacterized protein</fullName>
    </submittedName>
</protein>
<proteinExistence type="predicted"/>
<feature type="compositionally biased region" description="Polar residues" evidence="1">
    <location>
        <begin position="11"/>
        <end position="20"/>
    </location>
</feature>
<keyword evidence="3" id="KW-1185">Reference proteome</keyword>
<dbReference type="AlphaFoldDB" id="A0A6H5H8L5"/>
<reference evidence="2 3" key="1">
    <citation type="submission" date="2020-02" db="EMBL/GenBank/DDBJ databases">
        <authorList>
            <person name="Ferguson B K."/>
        </authorList>
    </citation>
    <scope>NUCLEOTIDE SEQUENCE [LARGE SCALE GENOMIC DNA]</scope>
</reference>
<dbReference type="EMBL" id="CADCXU010024669">
    <property type="protein sequence ID" value="CAB0011986.1"/>
    <property type="molecule type" value="Genomic_DNA"/>
</dbReference>
<name>A0A6H5H8L5_9HEMI</name>
<gene>
    <name evidence="2" type="ORF">NTEN_LOCUS16812</name>
</gene>
<feature type="non-terminal residue" evidence="2">
    <location>
        <position position="74"/>
    </location>
</feature>
<evidence type="ECO:0000256" key="1">
    <source>
        <dbReference type="SAM" id="MobiDB-lite"/>
    </source>
</evidence>
<feature type="region of interest" description="Disordered" evidence="1">
    <location>
        <begin position="1"/>
        <end position="52"/>
    </location>
</feature>
<evidence type="ECO:0000313" key="2">
    <source>
        <dbReference type="EMBL" id="CAB0011986.1"/>
    </source>
</evidence>
<organism evidence="2 3">
    <name type="scientific">Nesidiocoris tenuis</name>
    <dbReference type="NCBI Taxonomy" id="355587"/>
    <lineage>
        <taxon>Eukaryota</taxon>
        <taxon>Metazoa</taxon>
        <taxon>Ecdysozoa</taxon>
        <taxon>Arthropoda</taxon>
        <taxon>Hexapoda</taxon>
        <taxon>Insecta</taxon>
        <taxon>Pterygota</taxon>
        <taxon>Neoptera</taxon>
        <taxon>Paraneoptera</taxon>
        <taxon>Hemiptera</taxon>
        <taxon>Heteroptera</taxon>
        <taxon>Panheteroptera</taxon>
        <taxon>Cimicomorpha</taxon>
        <taxon>Miridae</taxon>
        <taxon>Dicyphina</taxon>
        <taxon>Nesidiocoris</taxon>
    </lineage>
</organism>